<evidence type="ECO:0000313" key="2">
    <source>
        <dbReference type="EMBL" id="MCW7530485.1"/>
    </source>
</evidence>
<dbReference type="AlphaFoldDB" id="A0AAW5VMW2"/>
<evidence type="ECO:0000313" key="1">
    <source>
        <dbReference type="EMBL" id="MCW7526674.1"/>
    </source>
</evidence>
<reference evidence="2 4" key="1">
    <citation type="submission" date="2022-06" db="EMBL/GenBank/DDBJ databases">
        <title>Leptospira isolates from biofilms formed at urban environments.</title>
        <authorList>
            <person name="Ribeiro P.S."/>
            <person name="Sousa T."/>
            <person name="Carvalho N."/>
            <person name="Aburjaile F."/>
            <person name="Neves F."/>
            <person name="Oliveira D."/>
            <person name="Blanco L."/>
            <person name="Lima J."/>
            <person name="Costa F."/>
            <person name="Brenig B."/>
            <person name="Soares S."/>
            <person name="Ramos R."/>
            <person name="Goes-Neto A."/>
            <person name="Matiuzzi M."/>
            <person name="Azevedo V."/>
            <person name="Ristow P."/>
        </authorList>
    </citation>
    <scope>NUCLEOTIDE SEQUENCE</scope>
    <source>
        <strain evidence="1 4">VSF19</strain>
        <strain evidence="2">VSF20</strain>
    </source>
</reference>
<dbReference type="EMBL" id="JAMQPM010000003">
    <property type="protein sequence ID" value="MCW7526674.1"/>
    <property type="molecule type" value="Genomic_DNA"/>
</dbReference>
<evidence type="ECO:0000313" key="3">
    <source>
        <dbReference type="Proteomes" id="UP001208540"/>
    </source>
</evidence>
<dbReference type="PROSITE" id="PS51257">
    <property type="entry name" value="PROKAR_LIPOPROTEIN"/>
    <property type="match status" value="1"/>
</dbReference>
<accession>A0AAW5VMW2</accession>
<dbReference type="NCBIfam" id="NF012200">
    <property type="entry name" value="choice_anch_D"/>
    <property type="match status" value="3"/>
</dbReference>
<gene>
    <name evidence="1" type="ORF">ND861_09980</name>
    <name evidence="2" type="ORF">ND862_09700</name>
</gene>
<organism evidence="2 3">
    <name type="scientific">Leptospira soteropolitanensis</name>
    <dbReference type="NCBI Taxonomy" id="2950025"/>
    <lineage>
        <taxon>Bacteria</taxon>
        <taxon>Pseudomonadati</taxon>
        <taxon>Spirochaetota</taxon>
        <taxon>Spirochaetia</taxon>
        <taxon>Leptospirales</taxon>
        <taxon>Leptospiraceae</taxon>
        <taxon>Leptospira</taxon>
    </lineage>
</organism>
<keyword evidence="4" id="KW-1185">Reference proteome</keyword>
<proteinExistence type="predicted"/>
<name>A0AAW5VMW2_9LEPT</name>
<sequence>MRNLPINQNLNLLIFLTLIPLLTIGCPGGGGGGGGAAFALMGLGGGGGGDVPAPKLEVLYEGVSRESGSTLDIGSEPVNTADGKTGTITIKNSGTAAITLSGSPNIVTLSGTDASQFSVTQPATSSLAAGASAIFTINFKPTGVAGTRSATIKMNSSDPAVGSFQLNLTGEAGVGVFRLGVSVSATQISSNGSFAMGSVEEQSVGTPVTFTVRNTGSFVVNLDSPAVTSSNARFIVNQTSFTGSLAIGQSKTFTIGFSPLVSGAEESNIAILYDGAASFLYKVTATATVKPVPTISISHNSSSFTTGGSIPNFGVVWPPEVAGAKTVTITNSGTATMTGISISKLGTDPDQFTVSAFSAGTSLAPGASGTFTIQFVPTLHGEKNAIVRVQTANGSNGSASSSDLAVVGTGRTGVDVLVTWSATNEKAVNDTDGGYNVCYSKTSNFTAVPIANSIFCVAVPNVGGNTPTSKTISVPSYGTWYFKVYSYGKYNTTGGLPSTQVSVVVPQS</sequence>
<dbReference type="Gene3D" id="2.60.40.10">
    <property type="entry name" value="Immunoglobulins"/>
    <property type="match status" value="3"/>
</dbReference>
<protein>
    <submittedName>
        <fullName evidence="2">Choice-of-anchor D domain-containing protein</fullName>
    </submittedName>
</protein>
<evidence type="ECO:0000313" key="4">
    <source>
        <dbReference type="Proteomes" id="UP001208912"/>
    </source>
</evidence>
<comment type="caution">
    <text evidence="2">The sequence shown here is derived from an EMBL/GenBank/DDBJ whole genome shotgun (WGS) entry which is preliminary data.</text>
</comment>
<dbReference type="Proteomes" id="UP001208540">
    <property type="component" value="Unassembled WGS sequence"/>
</dbReference>
<dbReference type="InterPro" id="IPR013783">
    <property type="entry name" value="Ig-like_fold"/>
</dbReference>
<dbReference type="EMBL" id="JAMQPL010000003">
    <property type="protein sequence ID" value="MCW7530485.1"/>
    <property type="molecule type" value="Genomic_DNA"/>
</dbReference>
<dbReference type="RefSeq" id="WP_265351858.1">
    <property type="nucleotide sequence ID" value="NZ_JAMQPL010000003.1"/>
</dbReference>
<dbReference type="Proteomes" id="UP001208912">
    <property type="component" value="Unassembled WGS sequence"/>
</dbReference>